<feature type="coiled-coil region" evidence="1">
    <location>
        <begin position="251"/>
        <end position="295"/>
    </location>
</feature>
<feature type="region of interest" description="Disordered" evidence="2">
    <location>
        <begin position="191"/>
        <end position="211"/>
    </location>
</feature>
<dbReference type="OrthoDB" id="540783at2759"/>
<reference evidence="4" key="1">
    <citation type="submission" date="2010-06" db="EMBL/GenBank/DDBJ databases">
        <authorList>
            <person name="Jiang H."/>
            <person name="Abraham K."/>
            <person name="Ali S."/>
            <person name="Alsbrooks S.L."/>
            <person name="Anim B.N."/>
            <person name="Anosike U.S."/>
            <person name="Attaway T."/>
            <person name="Bandaranaike D.P."/>
            <person name="Battles P.K."/>
            <person name="Bell S.N."/>
            <person name="Bell A.V."/>
            <person name="Beltran B."/>
            <person name="Bickham C."/>
            <person name="Bustamante Y."/>
            <person name="Caleb T."/>
            <person name="Canada A."/>
            <person name="Cardenas V."/>
            <person name="Carter K."/>
            <person name="Chacko J."/>
            <person name="Chandrabose M.N."/>
            <person name="Chavez D."/>
            <person name="Chavez A."/>
            <person name="Chen L."/>
            <person name="Chu H.-S."/>
            <person name="Claassen K.J."/>
            <person name="Cockrell R."/>
            <person name="Collins M."/>
            <person name="Cooper J.A."/>
            <person name="Cree A."/>
            <person name="Curry S.M."/>
            <person name="Da Y."/>
            <person name="Dao M.D."/>
            <person name="Das B."/>
            <person name="Davila M.-L."/>
            <person name="Davy-Carroll L."/>
            <person name="Denson S."/>
            <person name="Dinh H."/>
            <person name="Ebong V.E."/>
            <person name="Edwards J.R."/>
            <person name="Egan A."/>
            <person name="El-Daye J."/>
            <person name="Escobedo L."/>
            <person name="Fernandez S."/>
            <person name="Fernando P.R."/>
            <person name="Flagg N."/>
            <person name="Forbes L.D."/>
            <person name="Fowler R.G."/>
            <person name="Fu Q."/>
            <person name="Gabisi R.A."/>
            <person name="Ganer J."/>
            <person name="Garbino Pronczuk A."/>
            <person name="Garcia R.M."/>
            <person name="Garner T."/>
            <person name="Garrett T.E."/>
            <person name="Gonzalez D.A."/>
            <person name="Hamid H."/>
            <person name="Hawkins E.S."/>
            <person name="Hirani K."/>
            <person name="Hogues M.E."/>
            <person name="Hollins B."/>
            <person name="Hsiao C.-H."/>
            <person name="Jabil R."/>
            <person name="James M.L."/>
            <person name="Jhangiani S.N."/>
            <person name="Johnson B."/>
            <person name="Johnson Q."/>
            <person name="Joshi V."/>
            <person name="Kalu J.B."/>
            <person name="Kam C."/>
            <person name="Kashfia A."/>
            <person name="Keebler J."/>
            <person name="Kisamo H."/>
            <person name="Kovar C.L."/>
            <person name="Lago L.A."/>
            <person name="Lai C.-Y."/>
            <person name="Laidlaw J."/>
            <person name="Lara F."/>
            <person name="Le T.-K."/>
            <person name="Lee S.L."/>
            <person name="Legall F.H."/>
            <person name="Lemon S.J."/>
            <person name="Lewis L.R."/>
            <person name="Li B."/>
            <person name="Liu Y."/>
            <person name="Liu Y.-S."/>
            <person name="Lopez J."/>
            <person name="Lozado R.J."/>
            <person name="Lu J."/>
            <person name="Madu R.C."/>
            <person name="Maheshwari M."/>
            <person name="Maheshwari R."/>
            <person name="Malloy K."/>
            <person name="Martinez E."/>
            <person name="Mathew T."/>
            <person name="Mercado I.C."/>
            <person name="Mercado C."/>
            <person name="Meyer B."/>
            <person name="Montgomery K."/>
            <person name="Morgan M.B."/>
            <person name="Munidasa M."/>
            <person name="Nazareth L.V."/>
            <person name="Nelson J."/>
            <person name="Ng B.M."/>
            <person name="Nguyen N.B."/>
            <person name="Nguyen P.Q."/>
            <person name="Nguyen T."/>
            <person name="Obregon M."/>
            <person name="Okwuonu G.O."/>
            <person name="Onwere C.G."/>
            <person name="Orozco G."/>
            <person name="Parra A."/>
            <person name="Patel S."/>
            <person name="Patil S."/>
            <person name="Perez A."/>
            <person name="Perez Y."/>
            <person name="Pham C."/>
            <person name="Primus E.L."/>
            <person name="Pu L.-L."/>
            <person name="Puazo M."/>
            <person name="Qin X."/>
            <person name="Quiroz J.B."/>
            <person name="Reese J."/>
            <person name="Richards S."/>
            <person name="Rives C.M."/>
            <person name="Robberts R."/>
            <person name="Ruiz S.J."/>
            <person name="Ruiz M.J."/>
            <person name="Santibanez J."/>
            <person name="Schneider B.W."/>
            <person name="Sisson I."/>
            <person name="Smith M."/>
            <person name="Sodergren E."/>
            <person name="Song X.-Z."/>
            <person name="Song B.B."/>
            <person name="Summersgill H."/>
            <person name="Thelus R."/>
            <person name="Thornton R.D."/>
            <person name="Trejos Z.Y."/>
            <person name="Usmani K."/>
            <person name="Vattathil S."/>
            <person name="Villasana D."/>
            <person name="Walker D.L."/>
            <person name="Wang S."/>
            <person name="Wang K."/>
            <person name="White C.S."/>
            <person name="Williams A.C."/>
            <person name="Williamson J."/>
            <person name="Wilson K."/>
            <person name="Woghiren I.O."/>
            <person name="Woodworth J.R."/>
            <person name="Worley K.C."/>
            <person name="Wright R.A."/>
            <person name="Wu W."/>
            <person name="Young L."/>
            <person name="Zhang L."/>
            <person name="Zhang J."/>
            <person name="Zhu Y."/>
            <person name="Muzny D.M."/>
            <person name="Weinstock G."/>
            <person name="Gibbs R.A."/>
        </authorList>
    </citation>
    <scope>NUCLEOTIDE SEQUENCE [LARGE SCALE GENOMIC DNA]</scope>
    <source>
        <strain evidence="4">LSR1</strain>
    </source>
</reference>
<dbReference type="GeneID" id="100161926"/>
<feature type="coiled-coil region" evidence="1">
    <location>
        <begin position="96"/>
        <end position="123"/>
    </location>
</feature>
<keyword evidence="4" id="KW-1185">Reference proteome</keyword>
<dbReference type="RefSeq" id="XP_029348623.1">
    <property type="nucleotide sequence ID" value="XM_029492763.1"/>
</dbReference>
<keyword evidence="1" id="KW-0175">Coiled coil</keyword>
<feature type="compositionally biased region" description="Polar residues" evidence="2">
    <location>
        <begin position="191"/>
        <end position="202"/>
    </location>
</feature>
<evidence type="ECO:0000313" key="3">
    <source>
        <dbReference type="EnsemblMetazoa" id="XP_029348618.1"/>
    </source>
</evidence>
<accession>A0A8R2NUM4</accession>
<evidence type="ECO:0000256" key="1">
    <source>
        <dbReference type="SAM" id="Coils"/>
    </source>
</evidence>
<name>A0A8R2NUM4_ACYPI</name>
<dbReference type="Proteomes" id="UP000007819">
    <property type="component" value="Chromosome X"/>
</dbReference>
<dbReference type="EnsemblMetazoa" id="XM_029492763.1">
    <property type="protein sequence ID" value="XP_029348623.1"/>
    <property type="gene ID" value="LOC100161926"/>
</dbReference>
<reference evidence="3" key="2">
    <citation type="submission" date="2022-06" db="UniProtKB">
        <authorList>
            <consortium name="EnsemblMetazoa"/>
        </authorList>
    </citation>
    <scope>IDENTIFICATION</scope>
</reference>
<dbReference type="AlphaFoldDB" id="A0A8R2NUM4"/>
<dbReference type="RefSeq" id="XP_029348618.1">
    <property type="nucleotide sequence ID" value="XM_029492758.1"/>
</dbReference>
<proteinExistence type="predicted"/>
<protein>
    <submittedName>
        <fullName evidence="3">Uncharacterized protein</fullName>
    </submittedName>
</protein>
<evidence type="ECO:0000256" key="2">
    <source>
        <dbReference type="SAM" id="MobiDB-lite"/>
    </source>
</evidence>
<evidence type="ECO:0000313" key="4">
    <source>
        <dbReference type="Proteomes" id="UP000007819"/>
    </source>
</evidence>
<sequence>MNSTSDLLTKNLKPLPIRNPFGRVKKKGLDIDSVINEIKFDQKLISVFNTYNKYINFRFDYVIRTSITQLPDEPNHNVDHSEFDPSQHIILDCISSNNSLDNVTKLREELKTLTTEVNLKRKELSLISIQEDGLKINIEYLEDIISLKKNCISETASKAEIRCNAKEKFQKEYNKINKKYKKILSQLNKSNKMTKTNYGNGTSKDKDYGEQTNNRLLRYEDKIKEMDDIIKIASDNPEKLLQDQIALQTSNDRLKTFYDQLNNQIKNKQEVSLLLIQNEKRINQLKTNLSNLEVLSSVEKSRVHISSNLIENDNLKKEFLDLQNMRNEILSSRPRGMFNPKYQKENNLFKEDIRKYLENNEAIDSIDYLIELKNNMCNNDTNLLHFIHTNSNETKMFWKCLSTLNIDELKKLLVHYFIKVVDLKESGRENDEIISKLDAINDRLRHNCVSLTNDYQEFHLSTEKKFMILKKDYQAKVNMLLQLFQEDNNAITMFKMRQEMVGLKKQIIELEKLQTVKHKDTSVVPEPHSCSNLLEASKSESETMSSAKLLCIGSLEVQLVSQFQFLFCQGLKYGLMSNGFKLSLSVT</sequence>
<dbReference type="KEGG" id="api:100161926"/>
<organism evidence="3 4">
    <name type="scientific">Acyrthosiphon pisum</name>
    <name type="common">Pea aphid</name>
    <dbReference type="NCBI Taxonomy" id="7029"/>
    <lineage>
        <taxon>Eukaryota</taxon>
        <taxon>Metazoa</taxon>
        <taxon>Ecdysozoa</taxon>
        <taxon>Arthropoda</taxon>
        <taxon>Hexapoda</taxon>
        <taxon>Insecta</taxon>
        <taxon>Pterygota</taxon>
        <taxon>Neoptera</taxon>
        <taxon>Paraneoptera</taxon>
        <taxon>Hemiptera</taxon>
        <taxon>Sternorrhyncha</taxon>
        <taxon>Aphidomorpha</taxon>
        <taxon>Aphidoidea</taxon>
        <taxon>Aphididae</taxon>
        <taxon>Macrosiphini</taxon>
        <taxon>Acyrthosiphon</taxon>
    </lineage>
</organism>
<dbReference type="EnsemblMetazoa" id="XM_029492758.1">
    <property type="protein sequence ID" value="XP_029348618.1"/>
    <property type="gene ID" value="LOC100161926"/>
</dbReference>